<proteinExistence type="predicted"/>
<name>A0A2J6TCX6_9HELO</name>
<dbReference type="RefSeq" id="XP_024737774.1">
    <property type="nucleotide sequence ID" value="XM_024872353.1"/>
</dbReference>
<dbReference type="Proteomes" id="UP000235371">
    <property type="component" value="Unassembled WGS sequence"/>
</dbReference>
<feature type="compositionally biased region" description="Low complexity" evidence="1">
    <location>
        <begin position="74"/>
        <end position="93"/>
    </location>
</feature>
<keyword evidence="3" id="KW-1185">Reference proteome</keyword>
<dbReference type="GeneID" id="36580434"/>
<gene>
    <name evidence="2" type="ORF">K444DRAFT_382273</name>
</gene>
<protein>
    <submittedName>
        <fullName evidence="2">Uncharacterized protein</fullName>
    </submittedName>
</protein>
<reference evidence="2 3" key="1">
    <citation type="submission" date="2016-04" db="EMBL/GenBank/DDBJ databases">
        <title>A degradative enzymes factory behind the ericoid mycorrhizal symbiosis.</title>
        <authorList>
            <consortium name="DOE Joint Genome Institute"/>
            <person name="Martino E."/>
            <person name="Morin E."/>
            <person name="Grelet G."/>
            <person name="Kuo A."/>
            <person name="Kohler A."/>
            <person name="Daghino S."/>
            <person name="Barry K."/>
            <person name="Choi C."/>
            <person name="Cichocki N."/>
            <person name="Clum A."/>
            <person name="Copeland A."/>
            <person name="Hainaut M."/>
            <person name="Haridas S."/>
            <person name="Labutti K."/>
            <person name="Lindquist E."/>
            <person name="Lipzen A."/>
            <person name="Khouja H.-R."/>
            <person name="Murat C."/>
            <person name="Ohm R."/>
            <person name="Olson A."/>
            <person name="Spatafora J."/>
            <person name="Veneault-Fourrey C."/>
            <person name="Henrissat B."/>
            <person name="Grigoriev I."/>
            <person name="Martin F."/>
            <person name="Perotto S."/>
        </authorList>
    </citation>
    <scope>NUCLEOTIDE SEQUENCE [LARGE SCALE GENOMIC DNA]</scope>
    <source>
        <strain evidence="2 3">E</strain>
    </source>
</reference>
<evidence type="ECO:0000256" key="1">
    <source>
        <dbReference type="SAM" id="MobiDB-lite"/>
    </source>
</evidence>
<evidence type="ECO:0000313" key="2">
    <source>
        <dbReference type="EMBL" id="PMD60870.1"/>
    </source>
</evidence>
<sequence length="175" mass="18549">MASLLEAATWALMAVTKGARKLQGLCPVVLKRCRVADEERAEAEMNLGEMQSAGVRKRRAPEQTPGRVDDQGDSPAASPTTSTTSGTMTPGTSEGNLESPGMGGEQESPKFKSANTGTSRYKILSSNQLGSGFLIGLEKDYPLERVLKSGNNSTMSEAMTSSYKRSVSCPSNVPI</sequence>
<dbReference type="InParanoid" id="A0A2J6TCX6"/>
<organism evidence="2 3">
    <name type="scientific">Hyaloscypha bicolor E</name>
    <dbReference type="NCBI Taxonomy" id="1095630"/>
    <lineage>
        <taxon>Eukaryota</taxon>
        <taxon>Fungi</taxon>
        <taxon>Dikarya</taxon>
        <taxon>Ascomycota</taxon>
        <taxon>Pezizomycotina</taxon>
        <taxon>Leotiomycetes</taxon>
        <taxon>Helotiales</taxon>
        <taxon>Hyaloscyphaceae</taxon>
        <taxon>Hyaloscypha</taxon>
        <taxon>Hyaloscypha bicolor</taxon>
    </lineage>
</organism>
<feature type="region of interest" description="Disordered" evidence="1">
    <location>
        <begin position="45"/>
        <end position="114"/>
    </location>
</feature>
<evidence type="ECO:0000313" key="3">
    <source>
        <dbReference type="Proteomes" id="UP000235371"/>
    </source>
</evidence>
<dbReference type="EMBL" id="KZ613787">
    <property type="protein sequence ID" value="PMD60870.1"/>
    <property type="molecule type" value="Genomic_DNA"/>
</dbReference>
<dbReference type="AlphaFoldDB" id="A0A2J6TCX6"/>
<accession>A0A2J6TCX6</accession>